<feature type="region of interest" description="Disordered" evidence="1">
    <location>
        <begin position="678"/>
        <end position="754"/>
    </location>
</feature>
<dbReference type="InterPro" id="IPR045427">
    <property type="entry name" value="MoxR"/>
</dbReference>
<gene>
    <name evidence="3" type="ORF">CYMTET_11021</name>
</gene>
<dbReference type="Pfam" id="PF00622">
    <property type="entry name" value="SPRY"/>
    <property type="match status" value="1"/>
</dbReference>
<dbReference type="InterPro" id="IPR003593">
    <property type="entry name" value="AAA+_ATPase"/>
</dbReference>
<dbReference type="Proteomes" id="UP001190700">
    <property type="component" value="Unassembled WGS sequence"/>
</dbReference>
<dbReference type="EMBL" id="LGRX02003977">
    <property type="protein sequence ID" value="KAK3281171.1"/>
    <property type="molecule type" value="Genomic_DNA"/>
</dbReference>
<dbReference type="InterPro" id="IPR003877">
    <property type="entry name" value="SPRY_dom"/>
</dbReference>
<dbReference type="InterPro" id="IPR001870">
    <property type="entry name" value="B30.2/SPRY"/>
</dbReference>
<feature type="compositionally biased region" description="Acidic residues" evidence="1">
    <location>
        <begin position="688"/>
        <end position="743"/>
    </location>
</feature>
<dbReference type="Pfam" id="PF20030">
    <property type="entry name" value="bpMoxR"/>
    <property type="match status" value="1"/>
</dbReference>
<dbReference type="PANTHER" id="PTHR32204:SF0">
    <property type="entry name" value="ATPASE RAVA"/>
    <property type="match status" value="1"/>
</dbReference>
<dbReference type="InterPro" id="IPR043136">
    <property type="entry name" value="B30.2/SPRY_sf"/>
</dbReference>
<proteinExistence type="predicted"/>
<evidence type="ECO:0000313" key="3">
    <source>
        <dbReference type="EMBL" id="KAK3281171.1"/>
    </source>
</evidence>
<dbReference type="AlphaFoldDB" id="A0AAE0GN42"/>
<dbReference type="Gene3D" id="3.40.50.300">
    <property type="entry name" value="P-loop containing nucleotide triphosphate hydrolases"/>
    <property type="match status" value="1"/>
</dbReference>
<protein>
    <recommendedName>
        <fullName evidence="2">B30.2/SPRY domain-containing protein</fullName>
    </recommendedName>
</protein>
<sequence length="754" mass="83846">MTTATAKNAASQKKVLKRVKQALVKVTTIDQATELLAHFSKEIEAEQNHERALQAKVDRFVAEASVDGEDIAEGRLPEDVLSRLQDALRQIGAGLIERDAEARLVLLAALTGEHLLLLGPPGTAKSELGRRLNKVLAGGKYFERLLTKFSTPEELFGPLSIRQLEQDIYERKIEGYLPDSTVAFIDEIFKANSSILNTLLTIMNERTFHNGAFPIATELVCMVGASNEMPESEELEALFDRFLIRRWVEPVSTSGFMDLVTGKLPSTQPDAIEAPALREADVAMVRKYADSVTVPVSILKMVLETRVFLKTLKDPPCTVSDRRWKKVVSLLKVVALTSGRMTVIPTDLLVLQHCLWSSCVQRAPIAKFLKSLIVSSGVQKEGRRRLLPARKLIAEHKKSKSEDLQALHRKLCNIVVGDSRSEDMRWRGIPEMIENLKHVHLFQKLNNKTSIYAAGDDSKDVAQSGEQAAEKIQKSAKDLLRVEMLLETKEPVEVLAKALNARVESINYWNPKDCHPEKKKYITVSGKNLVCIGPTESSRTNGLCRAKYGYVHGVHKWTVEMTRYSSSGSGYHSIGVCSKNVDVAKTGDFILGNNKDAVGLFLNSLRTRVNGNDQGSFGSDPSTGDTIGVELDMDKGFVTYTWKSKTKKVKGAWAKGTRIYPAIEMGALKDNTYTANFKFPHKGRPDEPVDGDTEDEDEDEEEEEAKEVDVDEEEDEDEDEDEECSEDEDEECSEDEDEECSEDESGHSSGSEGC</sequence>
<evidence type="ECO:0000259" key="2">
    <source>
        <dbReference type="PROSITE" id="PS50188"/>
    </source>
</evidence>
<dbReference type="InterPro" id="IPR013320">
    <property type="entry name" value="ConA-like_dom_sf"/>
</dbReference>
<name>A0AAE0GN42_9CHLO</name>
<keyword evidence="4" id="KW-1185">Reference proteome</keyword>
<dbReference type="PANTHER" id="PTHR32204">
    <property type="entry name" value="ATPASE RAVA"/>
    <property type="match status" value="1"/>
</dbReference>
<feature type="domain" description="B30.2/SPRY" evidence="2">
    <location>
        <begin position="481"/>
        <end position="682"/>
    </location>
</feature>
<evidence type="ECO:0000313" key="4">
    <source>
        <dbReference type="Proteomes" id="UP001190700"/>
    </source>
</evidence>
<dbReference type="Gene3D" id="2.60.120.920">
    <property type="match status" value="1"/>
</dbReference>
<dbReference type="SUPFAM" id="SSF52540">
    <property type="entry name" value="P-loop containing nucleoside triphosphate hydrolases"/>
    <property type="match status" value="1"/>
</dbReference>
<reference evidence="3 4" key="1">
    <citation type="journal article" date="2015" name="Genome Biol. Evol.">
        <title>Comparative Genomics of a Bacterivorous Green Alga Reveals Evolutionary Causalities and Consequences of Phago-Mixotrophic Mode of Nutrition.</title>
        <authorList>
            <person name="Burns J.A."/>
            <person name="Paasch A."/>
            <person name="Narechania A."/>
            <person name="Kim E."/>
        </authorList>
    </citation>
    <scope>NUCLEOTIDE SEQUENCE [LARGE SCALE GENOMIC DNA]</scope>
    <source>
        <strain evidence="3 4">PLY_AMNH</strain>
    </source>
</reference>
<comment type="caution">
    <text evidence="3">The sequence shown here is derived from an EMBL/GenBank/DDBJ whole genome shotgun (WGS) entry which is preliminary data.</text>
</comment>
<organism evidence="3 4">
    <name type="scientific">Cymbomonas tetramitiformis</name>
    <dbReference type="NCBI Taxonomy" id="36881"/>
    <lineage>
        <taxon>Eukaryota</taxon>
        <taxon>Viridiplantae</taxon>
        <taxon>Chlorophyta</taxon>
        <taxon>Pyramimonadophyceae</taxon>
        <taxon>Pyramimonadales</taxon>
        <taxon>Pyramimonadaceae</taxon>
        <taxon>Cymbomonas</taxon>
    </lineage>
</organism>
<dbReference type="SMART" id="SM00382">
    <property type="entry name" value="AAA"/>
    <property type="match status" value="1"/>
</dbReference>
<dbReference type="PROSITE" id="PS50188">
    <property type="entry name" value="B302_SPRY"/>
    <property type="match status" value="1"/>
</dbReference>
<dbReference type="CDD" id="cd00009">
    <property type="entry name" value="AAA"/>
    <property type="match status" value="1"/>
</dbReference>
<evidence type="ECO:0000256" key="1">
    <source>
        <dbReference type="SAM" id="MobiDB-lite"/>
    </source>
</evidence>
<dbReference type="InterPro" id="IPR041538">
    <property type="entry name" value="RavA-like_AAA_lid"/>
</dbReference>
<dbReference type="Pfam" id="PF17868">
    <property type="entry name" value="AAA_lid_8"/>
    <property type="match status" value="1"/>
</dbReference>
<dbReference type="SUPFAM" id="SSF49899">
    <property type="entry name" value="Concanavalin A-like lectins/glucanases"/>
    <property type="match status" value="1"/>
</dbReference>
<dbReference type="InterPro" id="IPR050513">
    <property type="entry name" value="RavA_ATPases"/>
</dbReference>
<dbReference type="InterPro" id="IPR027417">
    <property type="entry name" value="P-loop_NTPase"/>
</dbReference>
<accession>A0AAE0GN42</accession>